<evidence type="ECO:0000259" key="4">
    <source>
        <dbReference type="PROSITE" id="PS50994"/>
    </source>
</evidence>
<feature type="compositionally biased region" description="Acidic residues" evidence="3">
    <location>
        <begin position="283"/>
        <end position="300"/>
    </location>
</feature>
<dbReference type="PANTHER" id="PTHR42648">
    <property type="entry name" value="TRANSPOSASE, PUTATIVE-RELATED"/>
    <property type="match status" value="1"/>
</dbReference>
<evidence type="ECO:0000313" key="6">
    <source>
        <dbReference type="Proteomes" id="UP001341281"/>
    </source>
</evidence>
<keyword evidence="1" id="KW-0479">Metal-binding</keyword>
<keyword evidence="2" id="KW-0378">Hydrolase</keyword>
<keyword evidence="6" id="KW-1185">Reference proteome</keyword>
<dbReference type="InterPro" id="IPR043502">
    <property type="entry name" value="DNA/RNA_pol_sf"/>
</dbReference>
<organism evidence="5 6">
    <name type="scientific">Paspalum notatum var. saurae</name>
    <dbReference type="NCBI Taxonomy" id="547442"/>
    <lineage>
        <taxon>Eukaryota</taxon>
        <taxon>Viridiplantae</taxon>
        <taxon>Streptophyta</taxon>
        <taxon>Embryophyta</taxon>
        <taxon>Tracheophyta</taxon>
        <taxon>Spermatophyta</taxon>
        <taxon>Magnoliopsida</taxon>
        <taxon>Liliopsida</taxon>
        <taxon>Poales</taxon>
        <taxon>Poaceae</taxon>
        <taxon>PACMAD clade</taxon>
        <taxon>Panicoideae</taxon>
        <taxon>Andropogonodae</taxon>
        <taxon>Paspaleae</taxon>
        <taxon>Paspalinae</taxon>
        <taxon>Paspalum</taxon>
    </lineage>
</organism>
<sequence length="618" mass="69932">MGLIRGLPKLRAEKNLVCHPCRHGKMVAASHIPVSQVMTSYPGELLHMDTVGPARVASVSGKWYVLVVVDDFSRFSWVFFMEFKDEAFGFVRDLVLRLRNESHKAMRAIRSDNGGEFRNSRFKNFCCDLGLEHQFSSPYTPPQNGVVERKNRTLVEMARTMLDEHRTPRRFWAEAVNTACYIANRICLRAFLGKTSYELRFSRQPSVKHLREFGCSCFVLKKAEHLDKFESCCLDGIFLRYASSSRAFRVWILEAKQVVETCELSFDETMPWTNPVFELSGDDEEGTPIFEDEEGADDVGDVGATAPFATSSDDDGGPLPTASSSLPRQQAHAEAGPAEDVGERVTRSSINSLAFFSHSTYVASFEPRDVSHALSDSNWVNAMHEELENFERNHERIDYEETFAPVARLKAIRILLAFAASTGFKLQQMDVKSAFLNGFIEEEVYMRQPPDRVHKLRNALYGLKQPPRAWYARLKSLLLKSEFVIGSVDKTLFVLSRGGDTLIVQIYVDDIIFGGSSHALVSSFVEQMSREFEMSLMGELQFFLVLQIKQGPEGTFVHQAKYTRDILKKFEMLMTTPMSTNTALDADEDGEAVDQKEFRGMIGSLLYLTATRPDNQFV</sequence>
<dbReference type="PANTHER" id="PTHR42648:SF21">
    <property type="entry name" value="CYSTEINE-RICH RLK (RECEPTOR-LIKE PROTEIN KINASE) 8"/>
    <property type="match status" value="1"/>
</dbReference>
<dbReference type="GO" id="GO:0016787">
    <property type="term" value="F:hydrolase activity"/>
    <property type="evidence" value="ECO:0007669"/>
    <property type="project" value="UniProtKB-KW"/>
</dbReference>
<evidence type="ECO:0000256" key="2">
    <source>
        <dbReference type="ARBA" id="ARBA00022801"/>
    </source>
</evidence>
<dbReference type="GO" id="GO:0003676">
    <property type="term" value="F:nucleic acid binding"/>
    <property type="evidence" value="ECO:0007669"/>
    <property type="project" value="InterPro"/>
</dbReference>
<dbReference type="InterPro" id="IPR039537">
    <property type="entry name" value="Retrotran_Ty1/copia-like"/>
</dbReference>
<dbReference type="GO" id="GO:0015074">
    <property type="term" value="P:DNA integration"/>
    <property type="evidence" value="ECO:0007669"/>
    <property type="project" value="InterPro"/>
</dbReference>
<dbReference type="InterPro" id="IPR013103">
    <property type="entry name" value="RVT_2"/>
</dbReference>
<dbReference type="PROSITE" id="PS50994">
    <property type="entry name" value="INTEGRASE"/>
    <property type="match status" value="1"/>
</dbReference>
<dbReference type="InterPro" id="IPR057670">
    <property type="entry name" value="SH3_retrovirus"/>
</dbReference>
<evidence type="ECO:0000256" key="1">
    <source>
        <dbReference type="ARBA" id="ARBA00022723"/>
    </source>
</evidence>
<dbReference type="GO" id="GO:0046872">
    <property type="term" value="F:metal ion binding"/>
    <property type="evidence" value="ECO:0007669"/>
    <property type="project" value="UniProtKB-KW"/>
</dbReference>
<protein>
    <recommendedName>
        <fullName evidence="4">Integrase catalytic domain-containing protein</fullName>
    </recommendedName>
</protein>
<evidence type="ECO:0000256" key="3">
    <source>
        <dbReference type="SAM" id="MobiDB-lite"/>
    </source>
</evidence>
<dbReference type="AlphaFoldDB" id="A0AAQ3UX08"/>
<dbReference type="EMBL" id="CP144754">
    <property type="protein sequence ID" value="WVZ97820.1"/>
    <property type="molecule type" value="Genomic_DNA"/>
</dbReference>
<dbReference type="Proteomes" id="UP001341281">
    <property type="component" value="Chromosome 10"/>
</dbReference>
<dbReference type="InterPro" id="IPR012337">
    <property type="entry name" value="RNaseH-like_sf"/>
</dbReference>
<gene>
    <name evidence="5" type="ORF">U9M48_043330</name>
</gene>
<dbReference type="InterPro" id="IPR036397">
    <property type="entry name" value="RNaseH_sf"/>
</dbReference>
<dbReference type="InterPro" id="IPR001584">
    <property type="entry name" value="Integrase_cat-core"/>
</dbReference>
<feature type="domain" description="Integrase catalytic" evidence="4">
    <location>
        <begin position="38"/>
        <end position="204"/>
    </location>
</feature>
<feature type="region of interest" description="Disordered" evidence="3">
    <location>
        <begin position="283"/>
        <end position="343"/>
    </location>
</feature>
<dbReference type="Pfam" id="PF00665">
    <property type="entry name" value="rve"/>
    <property type="match status" value="1"/>
</dbReference>
<dbReference type="Pfam" id="PF25597">
    <property type="entry name" value="SH3_retrovirus"/>
    <property type="match status" value="1"/>
</dbReference>
<name>A0AAQ3UX08_PASNO</name>
<feature type="non-terminal residue" evidence="5">
    <location>
        <position position="1"/>
    </location>
</feature>
<reference evidence="5 6" key="1">
    <citation type="submission" date="2024-02" db="EMBL/GenBank/DDBJ databases">
        <title>High-quality chromosome-scale genome assembly of Pensacola bahiagrass (Paspalum notatum Flugge var. saurae).</title>
        <authorList>
            <person name="Vega J.M."/>
            <person name="Podio M."/>
            <person name="Orjuela J."/>
            <person name="Siena L.A."/>
            <person name="Pessino S.C."/>
            <person name="Combes M.C."/>
            <person name="Mariac C."/>
            <person name="Albertini E."/>
            <person name="Pupilli F."/>
            <person name="Ortiz J.P.A."/>
            <person name="Leblanc O."/>
        </authorList>
    </citation>
    <scope>NUCLEOTIDE SEQUENCE [LARGE SCALE GENOMIC DNA]</scope>
    <source>
        <strain evidence="5">R1</strain>
        <tissue evidence="5">Leaf</tissue>
    </source>
</reference>
<dbReference type="Gene3D" id="3.30.420.10">
    <property type="entry name" value="Ribonuclease H-like superfamily/Ribonuclease H"/>
    <property type="match status" value="1"/>
</dbReference>
<proteinExistence type="predicted"/>
<dbReference type="SUPFAM" id="SSF53098">
    <property type="entry name" value="Ribonuclease H-like"/>
    <property type="match status" value="1"/>
</dbReference>
<dbReference type="SUPFAM" id="SSF56672">
    <property type="entry name" value="DNA/RNA polymerases"/>
    <property type="match status" value="1"/>
</dbReference>
<accession>A0AAQ3UX08</accession>
<evidence type="ECO:0000313" key="5">
    <source>
        <dbReference type="EMBL" id="WVZ97820.1"/>
    </source>
</evidence>
<dbReference type="Pfam" id="PF07727">
    <property type="entry name" value="RVT_2"/>
    <property type="match status" value="1"/>
</dbReference>